<protein>
    <submittedName>
        <fullName evidence="1">Uncharacterized protein</fullName>
    </submittedName>
</protein>
<organism evidence="1 2">
    <name type="scientific">Caerostris darwini</name>
    <dbReference type="NCBI Taxonomy" id="1538125"/>
    <lineage>
        <taxon>Eukaryota</taxon>
        <taxon>Metazoa</taxon>
        <taxon>Ecdysozoa</taxon>
        <taxon>Arthropoda</taxon>
        <taxon>Chelicerata</taxon>
        <taxon>Arachnida</taxon>
        <taxon>Araneae</taxon>
        <taxon>Araneomorphae</taxon>
        <taxon>Entelegynae</taxon>
        <taxon>Araneoidea</taxon>
        <taxon>Araneidae</taxon>
        <taxon>Caerostris</taxon>
    </lineage>
</organism>
<gene>
    <name evidence="1" type="ORF">CDAR_88971</name>
</gene>
<dbReference type="AlphaFoldDB" id="A0AAV4UZ92"/>
<dbReference type="Proteomes" id="UP001054837">
    <property type="component" value="Unassembled WGS sequence"/>
</dbReference>
<name>A0AAV4UZ92_9ARAC</name>
<evidence type="ECO:0000313" key="2">
    <source>
        <dbReference type="Proteomes" id="UP001054837"/>
    </source>
</evidence>
<sequence>MSTCKNEPVEQKDCPVLFNRYFQPDSIRMHKRTTGNVSPPPPLPTEVDFTSPSNLSAGGESLGECFSLPILLPDVPARIPSGTPRIAGHGRRVSLFAAGETEL</sequence>
<evidence type="ECO:0000313" key="1">
    <source>
        <dbReference type="EMBL" id="GIY63206.1"/>
    </source>
</evidence>
<accession>A0AAV4UZ92</accession>
<comment type="caution">
    <text evidence="1">The sequence shown here is derived from an EMBL/GenBank/DDBJ whole genome shotgun (WGS) entry which is preliminary data.</text>
</comment>
<reference evidence="1 2" key="1">
    <citation type="submission" date="2021-06" db="EMBL/GenBank/DDBJ databases">
        <title>Caerostris darwini draft genome.</title>
        <authorList>
            <person name="Kono N."/>
            <person name="Arakawa K."/>
        </authorList>
    </citation>
    <scope>NUCLEOTIDE SEQUENCE [LARGE SCALE GENOMIC DNA]</scope>
</reference>
<dbReference type="EMBL" id="BPLQ01012166">
    <property type="protein sequence ID" value="GIY63206.1"/>
    <property type="molecule type" value="Genomic_DNA"/>
</dbReference>
<proteinExistence type="predicted"/>
<keyword evidence="2" id="KW-1185">Reference proteome</keyword>